<gene>
    <name evidence="4" type="ORF">GCM10008932_17700</name>
</gene>
<evidence type="ECO:0000256" key="1">
    <source>
        <dbReference type="ARBA" id="ARBA00001933"/>
    </source>
</evidence>
<dbReference type="Gene3D" id="3.20.20.10">
    <property type="entry name" value="Alanine racemase"/>
    <property type="match status" value="1"/>
</dbReference>
<dbReference type="Pfam" id="PF02784">
    <property type="entry name" value="Orn_Arg_deC_N"/>
    <property type="match status" value="1"/>
</dbReference>
<dbReference type="PANTHER" id="PTHR43727">
    <property type="entry name" value="DIAMINOPIMELATE DECARBOXYLASE"/>
    <property type="match status" value="1"/>
</dbReference>
<keyword evidence="2" id="KW-0663">Pyridoxal phosphate</keyword>
<proteinExistence type="predicted"/>
<comment type="caution">
    <text evidence="4">The sequence shown here is derived from an EMBL/GenBank/DDBJ whole genome shotgun (WGS) entry which is preliminary data.</text>
</comment>
<dbReference type="RefSeq" id="WP_343755802.1">
    <property type="nucleotide sequence ID" value="NZ_BAAACW010000110.1"/>
</dbReference>
<dbReference type="InterPro" id="IPR029066">
    <property type="entry name" value="PLP-binding_barrel"/>
</dbReference>
<protein>
    <recommendedName>
        <fullName evidence="3">Orn/DAP/Arg decarboxylase 2 N-terminal domain-containing protein</fullName>
    </recommendedName>
</protein>
<feature type="domain" description="Orn/DAP/Arg decarboxylase 2 N-terminal" evidence="3">
    <location>
        <begin position="12"/>
        <end position="220"/>
    </location>
</feature>
<dbReference type="Proteomes" id="UP001501166">
    <property type="component" value="Unassembled WGS sequence"/>
</dbReference>
<accession>A0ABN0XJT6</accession>
<dbReference type="PANTHER" id="PTHR43727:SF2">
    <property type="entry name" value="GROUP IV DECARBOXYLASE"/>
    <property type="match status" value="1"/>
</dbReference>
<keyword evidence="5" id="KW-1185">Reference proteome</keyword>
<organism evidence="4 5">
    <name type="scientific">Alkalibacterium iburiense</name>
    <dbReference type="NCBI Taxonomy" id="290589"/>
    <lineage>
        <taxon>Bacteria</taxon>
        <taxon>Bacillati</taxon>
        <taxon>Bacillota</taxon>
        <taxon>Bacilli</taxon>
        <taxon>Lactobacillales</taxon>
        <taxon>Carnobacteriaceae</taxon>
        <taxon>Alkalibacterium</taxon>
    </lineage>
</organism>
<evidence type="ECO:0000259" key="3">
    <source>
        <dbReference type="Pfam" id="PF02784"/>
    </source>
</evidence>
<name>A0ABN0XJT6_9LACT</name>
<sequence length="232" mass="26397">MQTPYFLIDQDQLETNLSEFKHALQAIWPYSHIAYSVKTNSLPWVLDYLRKQGVLAEVVSDEEFALSQLSGYSENEIVFNGPIKGEAAFLKAVQKGSLVNIDSQNELDYFRRHCQEHKETIGLRINVDTTLFDSQDVGYREEGFRFGFSEANGELAQALDLIRFNQSSNRIGLHFHCNSVTRSVRVYQEIARYAKYIIRKYTINPSFIDIGGGFFGGVEGKPTASDYIQAVK</sequence>
<evidence type="ECO:0000256" key="2">
    <source>
        <dbReference type="ARBA" id="ARBA00022898"/>
    </source>
</evidence>
<dbReference type="SUPFAM" id="SSF51419">
    <property type="entry name" value="PLP-binding barrel"/>
    <property type="match status" value="1"/>
</dbReference>
<reference evidence="4 5" key="1">
    <citation type="journal article" date="2019" name="Int. J. Syst. Evol. Microbiol.">
        <title>The Global Catalogue of Microorganisms (GCM) 10K type strain sequencing project: providing services to taxonomists for standard genome sequencing and annotation.</title>
        <authorList>
            <consortium name="The Broad Institute Genomics Platform"/>
            <consortium name="The Broad Institute Genome Sequencing Center for Infectious Disease"/>
            <person name="Wu L."/>
            <person name="Ma J."/>
        </authorList>
    </citation>
    <scope>NUCLEOTIDE SEQUENCE [LARGE SCALE GENOMIC DNA]</scope>
    <source>
        <strain evidence="4 5">JCM 12662</strain>
    </source>
</reference>
<evidence type="ECO:0000313" key="4">
    <source>
        <dbReference type="EMBL" id="GAA0365972.1"/>
    </source>
</evidence>
<dbReference type="InterPro" id="IPR022644">
    <property type="entry name" value="De-COase2_N"/>
</dbReference>
<comment type="cofactor">
    <cofactor evidence="1">
        <name>pyridoxal 5'-phosphate</name>
        <dbReference type="ChEBI" id="CHEBI:597326"/>
    </cofactor>
</comment>
<dbReference type="EMBL" id="BAAACW010000110">
    <property type="protein sequence ID" value="GAA0365972.1"/>
    <property type="molecule type" value="Genomic_DNA"/>
</dbReference>
<evidence type="ECO:0000313" key="5">
    <source>
        <dbReference type="Proteomes" id="UP001501166"/>
    </source>
</evidence>